<dbReference type="RefSeq" id="WP_221024745.1">
    <property type="nucleotide sequence ID" value="NZ_JAIEZQ010000002.1"/>
</dbReference>
<organism evidence="2 3">
    <name type="scientific">Nocardioides jiangsuensis</name>
    <dbReference type="NCBI Taxonomy" id="2866161"/>
    <lineage>
        <taxon>Bacteria</taxon>
        <taxon>Bacillati</taxon>
        <taxon>Actinomycetota</taxon>
        <taxon>Actinomycetes</taxon>
        <taxon>Propionibacteriales</taxon>
        <taxon>Nocardioidaceae</taxon>
        <taxon>Nocardioides</taxon>
    </lineage>
</organism>
<feature type="compositionally biased region" description="Low complexity" evidence="1">
    <location>
        <begin position="54"/>
        <end position="74"/>
    </location>
</feature>
<reference evidence="2 3" key="1">
    <citation type="submission" date="2021-08" db="EMBL/GenBank/DDBJ databases">
        <title>Nocardioides bacterium WL0053 sp. nov., isolated from the sediment.</title>
        <authorList>
            <person name="Wang L."/>
            <person name="Zhang D."/>
            <person name="Zhang A."/>
        </authorList>
    </citation>
    <scope>NUCLEOTIDE SEQUENCE [LARGE SCALE GENOMIC DNA]</scope>
    <source>
        <strain evidence="2 3">WL0053</strain>
    </source>
</reference>
<keyword evidence="3" id="KW-1185">Reference proteome</keyword>
<evidence type="ECO:0000256" key="1">
    <source>
        <dbReference type="SAM" id="MobiDB-lite"/>
    </source>
</evidence>
<gene>
    <name evidence="2" type="ORF">K1X13_08885</name>
</gene>
<proteinExistence type="predicted"/>
<name>A0ABS7RIR0_9ACTN</name>
<evidence type="ECO:0000313" key="2">
    <source>
        <dbReference type="EMBL" id="MBY9074930.1"/>
    </source>
</evidence>
<protein>
    <submittedName>
        <fullName evidence="2">Uncharacterized protein</fullName>
    </submittedName>
</protein>
<accession>A0ABS7RIR0</accession>
<dbReference type="Proteomes" id="UP000754710">
    <property type="component" value="Unassembled WGS sequence"/>
</dbReference>
<evidence type="ECO:0000313" key="3">
    <source>
        <dbReference type="Proteomes" id="UP000754710"/>
    </source>
</evidence>
<sequence length="74" mass="7615">MQVEKNEVVELLRARGEHDKAANVECALPQQVDTERDAGLLHAFDVSTREVAEADAAAPTGGATDPAAGSGAEG</sequence>
<feature type="region of interest" description="Disordered" evidence="1">
    <location>
        <begin position="52"/>
        <end position="74"/>
    </location>
</feature>
<comment type="caution">
    <text evidence="2">The sequence shown here is derived from an EMBL/GenBank/DDBJ whole genome shotgun (WGS) entry which is preliminary data.</text>
</comment>
<dbReference type="EMBL" id="JAIEZQ010000002">
    <property type="protein sequence ID" value="MBY9074930.1"/>
    <property type="molecule type" value="Genomic_DNA"/>
</dbReference>